<proteinExistence type="predicted"/>
<feature type="compositionally biased region" description="Polar residues" evidence="1">
    <location>
        <begin position="1"/>
        <end position="13"/>
    </location>
</feature>
<name>A0A3P7DR70_WUCBA</name>
<reference evidence="2 3" key="1">
    <citation type="submission" date="2018-11" db="EMBL/GenBank/DDBJ databases">
        <authorList>
            <consortium name="Pathogen Informatics"/>
        </authorList>
    </citation>
    <scope>NUCLEOTIDE SEQUENCE [LARGE SCALE GENOMIC DNA]</scope>
</reference>
<dbReference type="EMBL" id="UYWW01000060">
    <property type="protein sequence ID" value="VDM07067.1"/>
    <property type="molecule type" value="Genomic_DNA"/>
</dbReference>
<gene>
    <name evidence="2" type="ORF">WBA_LOCUS453</name>
</gene>
<evidence type="ECO:0000256" key="1">
    <source>
        <dbReference type="SAM" id="MobiDB-lite"/>
    </source>
</evidence>
<evidence type="ECO:0000313" key="2">
    <source>
        <dbReference type="EMBL" id="VDM07067.1"/>
    </source>
</evidence>
<evidence type="ECO:0000313" key="3">
    <source>
        <dbReference type="Proteomes" id="UP000270924"/>
    </source>
</evidence>
<protein>
    <submittedName>
        <fullName evidence="2">Uncharacterized protein</fullName>
    </submittedName>
</protein>
<dbReference type="AlphaFoldDB" id="A0A3P7DR70"/>
<dbReference type="Proteomes" id="UP000270924">
    <property type="component" value="Unassembled WGS sequence"/>
</dbReference>
<accession>A0A3P7DR70</accession>
<dbReference type="InParanoid" id="A0A3P7DR70"/>
<feature type="region of interest" description="Disordered" evidence="1">
    <location>
        <begin position="1"/>
        <end position="31"/>
    </location>
</feature>
<keyword evidence="3" id="KW-1185">Reference proteome</keyword>
<organism evidence="2 3">
    <name type="scientific">Wuchereria bancrofti</name>
    <dbReference type="NCBI Taxonomy" id="6293"/>
    <lineage>
        <taxon>Eukaryota</taxon>
        <taxon>Metazoa</taxon>
        <taxon>Ecdysozoa</taxon>
        <taxon>Nematoda</taxon>
        <taxon>Chromadorea</taxon>
        <taxon>Rhabditida</taxon>
        <taxon>Spirurina</taxon>
        <taxon>Spiruromorpha</taxon>
        <taxon>Filarioidea</taxon>
        <taxon>Onchocercidae</taxon>
        <taxon>Wuchereria</taxon>
    </lineage>
</organism>
<sequence length="83" mass="8919">MSKMSSTQKTGNAEQGDIAEDIGMPDGTLPRIKANRCARGVVTSSAGKTSRGDALVQTHTHIRAHAHTCGMSRWERGRRKVGT</sequence>